<keyword evidence="3" id="KW-0963">Cytoplasm</keyword>
<dbReference type="FunFam" id="2.30.29.30:FF:000062">
    <property type="entry name" value="growth factor receptor-bound protein 10 isoform X1"/>
    <property type="match status" value="1"/>
</dbReference>
<name>A0A8C7FHJ3_ONCKI</name>
<dbReference type="Gene3D" id="3.10.20.90">
    <property type="entry name" value="Phosphatidylinositol 3-kinase Catalytic Subunit, Chain A, domain 1"/>
    <property type="match status" value="1"/>
</dbReference>
<evidence type="ECO:0000313" key="11">
    <source>
        <dbReference type="Ensembl" id="ENSOKIP00005027956.1"/>
    </source>
</evidence>
<dbReference type="InterPro" id="IPR039665">
    <property type="entry name" value="PH_APBB1IP"/>
</dbReference>
<feature type="domain" description="SH2" evidence="8">
    <location>
        <begin position="423"/>
        <end position="505"/>
    </location>
</feature>
<dbReference type="PROSITE" id="PS50003">
    <property type="entry name" value="PH_DOMAIN"/>
    <property type="match status" value="1"/>
</dbReference>
<dbReference type="PROSITE" id="PS50200">
    <property type="entry name" value="RA"/>
    <property type="match status" value="1"/>
</dbReference>
<evidence type="ECO:0000256" key="2">
    <source>
        <dbReference type="ARBA" id="ARBA00006708"/>
    </source>
</evidence>
<feature type="region of interest" description="Disordered" evidence="7">
    <location>
        <begin position="527"/>
        <end position="556"/>
    </location>
</feature>
<feature type="region of interest" description="Disordered" evidence="7">
    <location>
        <begin position="594"/>
        <end position="613"/>
    </location>
</feature>
<dbReference type="CDD" id="cd01259">
    <property type="entry name" value="PH_APBB1IP"/>
    <property type="match status" value="1"/>
</dbReference>
<dbReference type="InterPro" id="IPR036860">
    <property type="entry name" value="SH2_dom_sf"/>
</dbReference>
<evidence type="ECO:0000256" key="5">
    <source>
        <dbReference type="ARBA" id="ARBA00022999"/>
    </source>
</evidence>
<feature type="domain" description="PH" evidence="9">
    <location>
        <begin position="224"/>
        <end position="333"/>
    </location>
</feature>
<dbReference type="GO" id="GO:0007165">
    <property type="term" value="P:signal transduction"/>
    <property type="evidence" value="ECO:0007669"/>
    <property type="project" value="InterPro"/>
</dbReference>
<proteinExistence type="inferred from homology"/>
<dbReference type="SUPFAM" id="SSF54236">
    <property type="entry name" value="Ubiquitin-like"/>
    <property type="match status" value="1"/>
</dbReference>
<dbReference type="InterPro" id="IPR001849">
    <property type="entry name" value="PH_domain"/>
</dbReference>
<evidence type="ECO:0000256" key="1">
    <source>
        <dbReference type="ARBA" id="ARBA00004496"/>
    </source>
</evidence>
<sequence length="708" mass="80041">MEVQGQWAEVFEGSDRQEDSGGEGELLGSSTITLAPLVVNTPPPPVRRSQPLVIRRSRMNSVELSSVPSIPNPFPELCSPSQSPVLIGSLSPPRSDTHLIKVFGEDSHSRSLWVIPRATARDVCHLLVQTAHCSDQENWALIELHSALGLERVLEDHEVVVEVQAAWPSESDTKLLFRKNYAKYEFFRTPVLFFPKHMISDSADVTKGMTSAELIQNLLQSGTCPEIQGFLHVREPSRKAWKKVYFFLRRSGLYCSTKGSSKEPRHLQYVADLEDLNVYSITNSRKLYGAPVDFTFCVKPSKDRIRAQDLKLLCAENEQTRTCWTSAFRLFKYGRQLHCNYQLSQSAPRLQEVVSQRCESEASLVAMDFSGKAGGRVIQNAWEAQSAEREEGQAWRRREALRCSLPNLNPGSRPSSIHRTQLWFHGGVSRKQAQRLIEEQGLVDGMFLIRESQQHAQCFVLSLCYKLKTKHYLVIPCEEGGRKYYTMDDGLTLFIDLLQLVEFHQINRGRDRRKGHKLSAGDAEFPREYHTLGHGGTRRFPDNNNGGQEPTSGDRQRHNDIAAKSLEALTNLHKADIERQRGAFMDLQKNQKYPASPCMSQGQGSPNCGRQQQQQPNYWSFKARTPRVIRPNPNQPALADQASRVSFASAESLETMSEAEVPLGFNRMNRLRQSLPLARSSSQAKLRAPGPNNHGHIRVISRSYQPQL</sequence>
<dbReference type="Gene3D" id="3.30.505.10">
    <property type="entry name" value="SH2 domain"/>
    <property type="match status" value="1"/>
</dbReference>
<organism evidence="11 12">
    <name type="scientific">Oncorhynchus kisutch</name>
    <name type="common">Coho salmon</name>
    <name type="synonym">Salmo kisutch</name>
    <dbReference type="NCBI Taxonomy" id="8019"/>
    <lineage>
        <taxon>Eukaryota</taxon>
        <taxon>Metazoa</taxon>
        <taxon>Chordata</taxon>
        <taxon>Craniata</taxon>
        <taxon>Vertebrata</taxon>
        <taxon>Euteleostomi</taxon>
        <taxon>Actinopterygii</taxon>
        <taxon>Neopterygii</taxon>
        <taxon>Teleostei</taxon>
        <taxon>Protacanthopterygii</taxon>
        <taxon>Salmoniformes</taxon>
        <taxon>Salmonidae</taxon>
        <taxon>Salmoninae</taxon>
        <taxon>Oncorhynchus</taxon>
    </lineage>
</organism>
<dbReference type="PANTHER" id="PTHR11243:SF25">
    <property type="entry name" value="GROWTH FACTOR RECEPTOR-BOUND PROTEIN 7"/>
    <property type="match status" value="1"/>
</dbReference>
<dbReference type="Ensembl" id="ENSOKIT00005029604.1">
    <property type="protein sequence ID" value="ENSOKIP00005027956.1"/>
    <property type="gene ID" value="ENSOKIG00005012022.1"/>
</dbReference>
<evidence type="ECO:0000256" key="3">
    <source>
        <dbReference type="ARBA" id="ARBA00022490"/>
    </source>
</evidence>
<gene>
    <name evidence="11" type="primary">SRCIN1</name>
</gene>
<dbReference type="InterPro" id="IPR015042">
    <property type="entry name" value="BPS-dom"/>
</dbReference>
<dbReference type="SUPFAM" id="SSF55550">
    <property type="entry name" value="SH2 domain"/>
    <property type="match status" value="1"/>
</dbReference>
<dbReference type="Proteomes" id="UP000694557">
    <property type="component" value="Unassembled WGS sequence"/>
</dbReference>
<feature type="compositionally biased region" description="Polar residues" evidence="7">
    <location>
        <begin position="542"/>
        <end position="551"/>
    </location>
</feature>
<dbReference type="SMART" id="SM00252">
    <property type="entry name" value="SH2"/>
    <property type="match status" value="1"/>
</dbReference>
<evidence type="ECO:0000259" key="9">
    <source>
        <dbReference type="PROSITE" id="PS50003"/>
    </source>
</evidence>
<evidence type="ECO:0000256" key="7">
    <source>
        <dbReference type="SAM" id="MobiDB-lite"/>
    </source>
</evidence>
<dbReference type="SMART" id="SM00314">
    <property type="entry name" value="RA"/>
    <property type="match status" value="1"/>
</dbReference>
<dbReference type="PROSITE" id="PS50001">
    <property type="entry name" value="SH2"/>
    <property type="match status" value="1"/>
</dbReference>
<dbReference type="GO" id="GO:0005737">
    <property type="term" value="C:cytoplasm"/>
    <property type="evidence" value="ECO:0007669"/>
    <property type="project" value="UniProtKB-SubCell"/>
</dbReference>
<evidence type="ECO:0000259" key="8">
    <source>
        <dbReference type="PROSITE" id="PS50001"/>
    </source>
</evidence>
<comment type="similarity">
    <text evidence="2">Belongs to the GRB7/10/14 family.</text>
</comment>
<evidence type="ECO:0000313" key="12">
    <source>
        <dbReference type="Proteomes" id="UP000694557"/>
    </source>
</evidence>
<evidence type="ECO:0000256" key="6">
    <source>
        <dbReference type="PROSITE-ProRule" id="PRU00191"/>
    </source>
</evidence>
<accession>A0A8C7FHJ3</accession>
<keyword evidence="12" id="KW-1185">Reference proteome</keyword>
<dbReference type="Pfam" id="PF00017">
    <property type="entry name" value="SH2"/>
    <property type="match status" value="1"/>
</dbReference>
<dbReference type="AlphaFoldDB" id="A0A8C7FHJ3"/>
<dbReference type="PANTHER" id="PTHR11243">
    <property type="entry name" value="GROWTH FACTOR RECEPTOR-BOUND PROTEIN"/>
    <property type="match status" value="1"/>
</dbReference>
<keyword evidence="4" id="KW-0597">Phosphoprotein</keyword>
<reference evidence="11" key="2">
    <citation type="submission" date="2025-09" db="UniProtKB">
        <authorList>
            <consortium name="Ensembl"/>
        </authorList>
    </citation>
    <scope>IDENTIFICATION</scope>
</reference>
<dbReference type="Pfam" id="PF21989">
    <property type="entry name" value="RA_2"/>
    <property type="match status" value="1"/>
</dbReference>
<evidence type="ECO:0000256" key="4">
    <source>
        <dbReference type="ARBA" id="ARBA00022553"/>
    </source>
</evidence>
<dbReference type="PRINTS" id="PR00401">
    <property type="entry name" value="SH2DOMAIN"/>
</dbReference>
<dbReference type="Pfam" id="PF08947">
    <property type="entry name" value="BPS"/>
    <property type="match status" value="1"/>
</dbReference>
<dbReference type="GeneTree" id="ENSGT00940000157961"/>
<comment type="subcellular location">
    <subcellularLocation>
        <location evidence="1">Cytoplasm</location>
    </subcellularLocation>
</comment>
<feature type="region of interest" description="Disordered" evidence="7">
    <location>
        <begin position="1"/>
        <end position="27"/>
    </location>
</feature>
<dbReference type="Gene3D" id="2.30.29.30">
    <property type="entry name" value="Pleckstrin-homology domain (PH domain)/Phosphotyrosine-binding domain (PTB)"/>
    <property type="match status" value="1"/>
</dbReference>
<dbReference type="InterPro" id="IPR039664">
    <property type="entry name" value="GRB/APBB1IP"/>
</dbReference>
<protein>
    <submittedName>
        <fullName evidence="11">SRC kinase signaling inhibitor 1</fullName>
    </submittedName>
</protein>
<dbReference type="SMART" id="SM00233">
    <property type="entry name" value="PH"/>
    <property type="match status" value="1"/>
</dbReference>
<dbReference type="InterPro" id="IPR000980">
    <property type="entry name" value="SH2"/>
</dbReference>
<evidence type="ECO:0000259" key="10">
    <source>
        <dbReference type="PROSITE" id="PS50200"/>
    </source>
</evidence>
<dbReference type="InterPro" id="IPR011993">
    <property type="entry name" value="PH-like_dom_sf"/>
</dbReference>
<dbReference type="SUPFAM" id="SSF50729">
    <property type="entry name" value="PH domain-like"/>
    <property type="match status" value="1"/>
</dbReference>
<dbReference type="InterPro" id="IPR029071">
    <property type="entry name" value="Ubiquitin-like_domsf"/>
</dbReference>
<keyword evidence="5 6" id="KW-0727">SH2 domain</keyword>
<dbReference type="InterPro" id="IPR000159">
    <property type="entry name" value="RA_dom"/>
</dbReference>
<feature type="domain" description="Ras-associating" evidence="10">
    <location>
        <begin position="96"/>
        <end position="182"/>
    </location>
</feature>
<feature type="region of interest" description="Disordered" evidence="7">
    <location>
        <begin position="681"/>
        <end position="708"/>
    </location>
</feature>
<reference evidence="11" key="1">
    <citation type="submission" date="2025-08" db="UniProtKB">
        <authorList>
            <consortium name="Ensembl"/>
        </authorList>
    </citation>
    <scope>IDENTIFICATION</scope>
</reference>
<dbReference type="Pfam" id="PF00169">
    <property type="entry name" value="PH"/>
    <property type="match status" value="1"/>
</dbReference>